<dbReference type="Gene3D" id="1.25.40.10">
    <property type="entry name" value="Tetratricopeptide repeat domain"/>
    <property type="match status" value="1"/>
</dbReference>
<dbReference type="OrthoDB" id="2959555at2"/>
<dbReference type="AlphaFoldDB" id="A0A7C8GQ92"/>
<comment type="caution">
    <text evidence="1">The sequence shown here is derived from an EMBL/GenBank/DDBJ whole genome shotgun (WGS) entry which is preliminary data.</text>
</comment>
<sequence>MEQVLTPHLKMRELKQKYSEAMNAKDRAKRDYYRRELVKFYIQHGSYLKTEEKNDREALNYLEQALKWEKNHALANYRCAHINYKQAEYAHALSYFQKALDSHVEPLNDTLMQITHLYMADASLKVAREALENSEVSEGIGSLDEAKIKTLREQLSIPDFFQLEKAWFRKIIDDQEELIDTVQYDLLCEETLHDPDLIILVNKDAKTCLKYRSFTSEPLENSTYRVLYFVLKSGDFLDNKAICEKIDLSIETEETNENGIRTAFKRIRKKIPFWEQLLEQRKNGRRTEHRLRDGMKVAFVTEAGEILPDDV</sequence>
<proteinExistence type="predicted"/>
<evidence type="ECO:0000313" key="2">
    <source>
        <dbReference type="Proteomes" id="UP000480246"/>
    </source>
</evidence>
<reference evidence="1 2" key="1">
    <citation type="submission" date="2019-10" db="EMBL/GenBank/DDBJ databases">
        <title>Gracilibacillus sp. nov. isolated from rice seeds.</title>
        <authorList>
            <person name="He S."/>
        </authorList>
    </citation>
    <scope>NUCLEOTIDE SEQUENCE [LARGE SCALE GENOMIC DNA]</scope>
    <source>
        <strain evidence="1 2">TD8</strain>
    </source>
</reference>
<dbReference type="EMBL" id="WEID01000117">
    <property type="protein sequence ID" value="KAB8126063.1"/>
    <property type="molecule type" value="Genomic_DNA"/>
</dbReference>
<keyword evidence="2" id="KW-1185">Reference proteome</keyword>
<dbReference type="RefSeq" id="WP_153406788.1">
    <property type="nucleotide sequence ID" value="NZ_ML762453.1"/>
</dbReference>
<dbReference type="Proteomes" id="UP000480246">
    <property type="component" value="Unassembled WGS sequence"/>
</dbReference>
<accession>A0A7C8GQ92</accession>
<dbReference type="InterPro" id="IPR011990">
    <property type="entry name" value="TPR-like_helical_dom_sf"/>
</dbReference>
<gene>
    <name evidence="1" type="ORF">F9U64_20740</name>
</gene>
<organism evidence="1 2">
    <name type="scientific">Gracilibacillus oryzae</name>
    <dbReference type="NCBI Taxonomy" id="1672701"/>
    <lineage>
        <taxon>Bacteria</taxon>
        <taxon>Bacillati</taxon>
        <taxon>Bacillota</taxon>
        <taxon>Bacilli</taxon>
        <taxon>Bacillales</taxon>
        <taxon>Bacillaceae</taxon>
        <taxon>Gracilibacillus</taxon>
    </lineage>
</organism>
<protein>
    <submittedName>
        <fullName evidence="1">Uncharacterized protein</fullName>
    </submittedName>
</protein>
<dbReference type="SUPFAM" id="SSF48452">
    <property type="entry name" value="TPR-like"/>
    <property type="match status" value="1"/>
</dbReference>
<name>A0A7C8GQ92_9BACI</name>
<evidence type="ECO:0000313" key="1">
    <source>
        <dbReference type="EMBL" id="KAB8126063.1"/>
    </source>
</evidence>